<feature type="compositionally biased region" description="Polar residues" evidence="2">
    <location>
        <begin position="559"/>
        <end position="574"/>
    </location>
</feature>
<dbReference type="PANTHER" id="PTHR33223">
    <property type="entry name" value="CCHC-TYPE DOMAIN-CONTAINING PROTEIN"/>
    <property type="match status" value="1"/>
</dbReference>
<evidence type="ECO:0000256" key="1">
    <source>
        <dbReference type="SAM" id="Coils"/>
    </source>
</evidence>
<organism evidence="4 5">
    <name type="scientific">Tanacetum coccineum</name>
    <dbReference type="NCBI Taxonomy" id="301880"/>
    <lineage>
        <taxon>Eukaryota</taxon>
        <taxon>Viridiplantae</taxon>
        <taxon>Streptophyta</taxon>
        <taxon>Embryophyta</taxon>
        <taxon>Tracheophyta</taxon>
        <taxon>Spermatophyta</taxon>
        <taxon>Magnoliopsida</taxon>
        <taxon>eudicotyledons</taxon>
        <taxon>Gunneridae</taxon>
        <taxon>Pentapetalae</taxon>
        <taxon>asterids</taxon>
        <taxon>campanulids</taxon>
        <taxon>Asterales</taxon>
        <taxon>Asteraceae</taxon>
        <taxon>Asteroideae</taxon>
        <taxon>Anthemideae</taxon>
        <taxon>Anthemidinae</taxon>
        <taxon>Tanacetum</taxon>
    </lineage>
</organism>
<dbReference type="GO" id="GO:0003964">
    <property type="term" value="F:RNA-directed DNA polymerase activity"/>
    <property type="evidence" value="ECO:0007669"/>
    <property type="project" value="UniProtKB-KW"/>
</dbReference>
<dbReference type="EMBL" id="BQNB010018687">
    <property type="protein sequence ID" value="GJT77160.1"/>
    <property type="molecule type" value="Genomic_DNA"/>
</dbReference>
<evidence type="ECO:0000256" key="2">
    <source>
        <dbReference type="SAM" id="MobiDB-lite"/>
    </source>
</evidence>
<gene>
    <name evidence="4" type="ORF">Tco_1043885</name>
</gene>
<dbReference type="Gene3D" id="2.40.70.10">
    <property type="entry name" value="Acid Proteases"/>
    <property type="match status" value="1"/>
</dbReference>
<evidence type="ECO:0000313" key="4">
    <source>
        <dbReference type="EMBL" id="GJT77160.1"/>
    </source>
</evidence>
<sequence>MADQRTIAELLCAPTEGYAEAIVPSVGLEKNKEPPRSILTWEDLVSKFINEFFPPSRTTNLRNEISNFEQRFGESFHEAWDRYKDLLRACPHHGFTELHQLDTFYNALNPTDQDSLNSAAGGNLLERSTRDVLTIIENKSKVRNSRNKSIVSQVKSSDVNSSSSSEIAKLTHAVNQQTSDVTTAMTAILKQFQATPPPASVKAVEEICVTCGGAHPYYQCLAADGNTFRDNIQGYVSAAAVNYNQGNFDYRPPSVANQIRPPDTSYQAPTQQNQVVPLSKLEKIKKINEVNIKAMQAQINKLKNELRKEMQTLIQASMSNQTNELKNMMASFFQMNTASTSSTGSLPSNIVANPRGELKAINTRSGLVLDGTSIPMPPPFINPEEDERVEETLMDPELAEYTIKVPPPLVQKAKPTSLKNYVVHQKMLKSILSNKEKHLELANTPLNENCSAAGIAKIFVPVGKFTFPADFVIVDYESDPRVPLILGRPFLRTARALIDVHGEEMILRDGDERLILNMRHDTSSYSNKPKKESINMIDIYNVSHKDYLEDLFANEKATNHQSGNPTFSSHTDLTSPEVINPLSGNPTPISEPVTKSSSSPIITSFEESELEFGKNSKHISQVIHFHQEMMIQSEPFMKSLLRATPDKNVKKTTNASLILEDFNPPLYELPFHKEVPRSKILLSFSSKNEEKVFNPGILTSKGVHTSLLPELSH</sequence>
<dbReference type="Pfam" id="PF03732">
    <property type="entry name" value="Retrotrans_gag"/>
    <property type="match status" value="1"/>
</dbReference>
<feature type="compositionally biased region" description="Polar residues" evidence="2">
    <location>
        <begin position="582"/>
        <end position="600"/>
    </location>
</feature>
<accession>A0ABQ5GPH5</accession>
<dbReference type="Proteomes" id="UP001151760">
    <property type="component" value="Unassembled WGS sequence"/>
</dbReference>
<dbReference type="InterPro" id="IPR021109">
    <property type="entry name" value="Peptidase_aspartic_dom_sf"/>
</dbReference>
<dbReference type="PANTHER" id="PTHR33223:SF11">
    <property type="entry name" value="ELEMENT PROTEIN, PUTATIVE-RELATED"/>
    <property type="match status" value="1"/>
</dbReference>
<proteinExistence type="predicted"/>
<feature type="domain" description="Retrotransposon gag" evidence="3">
    <location>
        <begin position="35"/>
        <end position="110"/>
    </location>
</feature>
<reference evidence="4" key="2">
    <citation type="submission" date="2022-01" db="EMBL/GenBank/DDBJ databases">
        <authorList>
            <person name="Yamashiro T."/>
            <person name="Shiraishi A."/>
            <person name="Satake H."/>
            <person name="Nakayama K."/>
        </authorList>
    </citation>
    <scope>NUCLEOTIDE SEQUENCE</scope>
</reference>
<feature type="coiled-coil region" evidence="1">
    <location>
        <begin position="285"/>
        <end position="316"/>
    </location>
</feature>
<dbReference type="InterPro" id="IPR005162">
    <property type="entry name" value="Retrotrans_gag_dom"/>
</dbReference>
<protein>
    <submittedName>
        <fullName evidence="4">Reverse transcriptase domain-containing protein</fullName>
    </submittedName>
</protein>
<name>A0ABQ5GPH5_9ASTR</name>
<keyword evidence="4" id="KW-0808">Transferase</keyword>
<comment type="caution">
    <text evidence="4">The sequence shown here is derived from an EMBL/GenBank/DDBJ whole genome shotgun (WGS) entry which is preliminary data.</text>
</comment>
<evidence type="ECO:0000313" key="5">
    <source>
        <dbReference type="Proteomes" id="UP001151760"/>
    </source>
</evidence>
<keyword evidence="4" id="KW-0695">RNA-directed DNA polymerase</keyword>
<evidence type="ECO:0000259" key="3">
    <source>
        <dbReference type="Pfam" id="PF03732"/>
    </source>
</evidence>
<keyword evidence="1" id="KW-0175">Coiled coil</keyword>
<reference evidence="4" key="1">
    <citation type="journal article" date="2022" name="Int. J. Mol. Sci.">
        <title>Draft Genome of Tanacetum Coccineum: Genomic Comparison of Closely Related Tanacetum-Family Plants.</title>
        <authorList>
            <person name="Yamashiro T."/>
            <person name="Shiraishi A."/>
            <person name="Nakayama K."/>
            <person name="Satake H."/>
        </authorList>
    </citation>
    <scope>NUCLEOTIDE SEQUENCE</scope>
</reference>
<feature type="region of interest" description="Disordered" evidence="2">
    <location>
        <begin position="558"/>
        <end position="600"/>
    </location>
</feature>
<keyword evidence="4" id="KW-0548">Nucleotidyltransferase</keyword>
<keyword evidence="5" id="KW-1185">Reference proteome</keyword>